<feature type="compositionally biased region" description="Basic and acidic residues" evidence="13">
    <location>
        <begin position="477"/>
        <end position="489"/>
    </location>
</feature>
<feature type="compositionally biased region" description="Low complexity" evidence="13">
    <location>
        <begin position="23"/>
        <end position="36"/>
    </location>
</feature>
<dbReference type="GO" id="GO:0005634">
    <property type="term" value="C:nucleus"/>
    <property type="evidence" value="ECO:0007669"/>
    <property type="project" value="UniProtKB-SubCell"/>
</dbReference>
<feature type="compositionally biased region" description="Low complexity" evidence="13">
    <location>
        <begin position="855"/>
        <end position="869"/>
    </location>
</feature>
<name>F0VHD7_NEOCL</name>
<feature type="region of interest" description="Disordered" evidence="13">
    <location>
        <begin position="1021"/>
        <end position="1045"/>
    </location>
</feature>
<evidence type="ECO:0000256" key="7">
    <source>
        <dbReference type="ARBA" id="ARBA00022912"/>
    </source>
</evidence>
<feature type="region of interest" description="Disordered" evidence="13">
    <location>
        <begin position="366"/>
        <end position="588"/>
    </location>
</feature>
<evidence type="ECO:0000256" key="13">
    <source>
        <dbReference type="SAM" id="MobiDB-lite"/>
    </source>
</evidence>
<feature type="compositionally biased region" description="Basic and acidic residues" evidence="13">
    <location>
        <begin position="567"/>
        <end position="588"/>
    </location>
</feature>
<feature type="compositionally biased region" description="Basic and acidic residues" evidence="13">
    <location>
        <begin position="89"/>
        <end position="98"/>
    </location>
</feature>
<evidence type="ECO:0000256" key="8">
    <source>
        <dbReference type="ARBA" id="ARBA00023242"/>
    </source>
</evidence>
<keyword evidence="6 12" id="KW-0862">Zinc</keyword>
<accession>F0VHD7</accession>
<dbReference type="PROSITE" id="PS51479">
    <property type="entry name" value="ZF_RTR1"/>
    <property type="match status" value="1"/>
</dbReference>
<dbReference type="VEuPathDB" id="ToxoDB:NCLIV_029190"/>
<evidence type="ECO:0000256" key="12">
    <source>
        <dbReference type="RuleBase" id="RU367080"/>
    </source>
</evidence>
<dbReference type="GO" id="GO:0008270">
    <property type="term" value="F:zinc ion binding"/>
    <property type="evidence" value="ECO:0007669"/>
    <property type="project" value="UniProtKB-KW"/>
</dbReference>
<dbReference type="InterPro" id="IPR007308">
    <property type="entry name" value="Rtr1/RPAP2_dom"/>
</dbReference>
<feature type="region of interest" description="Disordered" evidence="13">
    <location>
        <begin position="1087"/>
        <end position="1176"/>
    </location>
</feature>
<feature type="compositionally biased region" description="Basic and acidic residues" evidence="13">
    <location>
        <begin position="185"/>
        <end position="195"/>
    </location>
</feature>
<evidence type="ECO:0000313" key="16">
    <source>
        <dbReference type="EMBL" id="CEL67119.1"/>
    </source>
</evidence>
<reference evidence="15" key="2">
    <citation type="submission" date="2011-03" db="EMBL/GenBank/DDBJ databases">
        <title>Comparative genomics and transcriptomics of Neospora caninum and Toxoplasma gondii.</title>
        <authorList>
            <person name="Reid A.J."/>
            <person name="Sohal A."/>
            <person name="Harris D."/>
            <person name="Quail M."/>
            <person name="Sanders M."/>
            <person name="Berriman M."/>
            <person name="Wastling J.M."/>
            <person name="Pain A."/>
        </authorList>
    </citation>
    <scope>NUCLEOTIDE SEQUENCE</scope>
    <source>
        <strain evidence="15">Liverpool</strain>
    </source>
</reference>
<sequence>MEGRDDSFCREESSRDVVHLHPEALASASAASHPLPGSRGQTAAATDSGGGAQENPRFPILSHQPGDVDGFKKPAVASIFRSGAAPGKLDQEGLERPSTRSKGKKATFNLQGNTLHEIASRSDQRREAQADDTRDKERAREEQRRLIERQLRFQKACDSARYLVQCRIILHNIAPSGREPGAEAGGKRDAQERRLLQGTSPEKSRKTEFLEIAHQPAPGEADVLGEEGEEETTFLLRSIVGFLKPEELSDVALERESLGKCGFFLCTQQMPTGAQKRGRLSLVRRWRLDHRLIRVADEDDLLLFCSKECYHRQKELQGLQREEHLYTRPFVQQWVSRVSSRCRRDSWRDVADPGVCALALASVSSPDSARPAEGEKPSSSVGAEDRQTSVESHRFACEEDSPAAGAAQSLSTGRECLEQERRGGSSAPKPQGVSCSAAHATKGDSATSLGTDGDERADRVEDTKEPVHEGTLPQTRDLTEPQRERKTEEIQSEQSTKTAHAIRVTVEEEEESSQDERAEASEVEGEEANPTDARSSRPATHALFPSRERVFAPGVSDDYPEQGAASRADKRTELTHSQGHLDKEERPTQADRLLILQWGSQRGAAGFADPVVRFDYAEAEGAKDLPLDSSSDQSVSSERGPREGLMSTGRLREGIRQPREEDSPCQEDVGSGGGNQGGNRTAARVLGSPGCTSSAGRECGFPAEASSASERGKTGGAQGTTTVDLSRGMLRASTADASGNAACGLPEEMRKAEDAQVPPGSRAPRTSDVDSASGRGEWEEGEPEDELEDGFGLATDLNEFLDLTDDDTDRPDTVSPDVGGPRAGPVCSSQQDEQRHGERGKVSRPPHTNEPPTQSPRGGSRRVPPGRQSVKAELQEAYGRLSDLSVVWDLLGNWSRNETREFLLRLHGLTDFSRSGVGGGDPALSSFRPASASPEGLEVLAGDTATAPIAATAEDIQRIEQLVQALLRVLPRNLAQHRRHIVDLCRTFRIQRAAPPLQPSCCRAFVAVVLIALQCCCWTSSSSDPPARPGAGTPSPREGQRDDSPTKNVVANIAAVKSWLGTQGQAGDDEGLREFILDAVFDAASKPADATRGEDRRAALRPSNGHSGQRPEPHGCTGNGQMTLEAAAPRGTSVPLGASGEPERNSAFPAGENDVIGRSGRAGRSRDSLAASRPERRTRSLFFDQTAVWAWLGQSLDVLVNPLTDA</sequence>
<evidence type="ECO:0000256" key="9">
    <source>
        <dbReference type="ARBA" id="ARBA00047761"/>
    </source>
</evidence>
<dbReference type="AlphaFoldDB" id="F0VHD7"/>
<evidence type="ECO:0000256" key="4">
    <source>
        <dbReference type="ARBA" id="ARBA00022771"/>
    </source>
</evidence>
<feature type="compositionally biased region" description="Basic and acidic residues" evidence="13">
    <location>
        <begin position="1"/>
        <end position="22"/>
    </location>
</feature>
<evidence type="ECO:0000256" key="6">
    <source>
        <dbReference type="ARBA" id="ARBA00022833"/>
    </source>
</evidence>
<feature type="compositionally biased region" description="Basic and acidic residues" evidence="13">
    <location>
        <begin position="453"/>
        <end position="468"/>
    </location>
</feature>
<dbReference type="GO" id="GO:0043175">
    <property type="term" value="F:RNA polymerase core enzyme binding"/>
    <property type="evidence" value="ECO:0007669"/>
    <property type="project" value="UniProtKB-UniRule"/>
</dbReference>
<dbReference type="Gene3D" id="1.25.40.820">
    <property type="match status" value="1"/>
</dbReference>
<dbReference type="RefSeq" id="XP_003883163.1">
    <property type="nucleotide sequence ID" value="XM_003883114.1"/>
</dbReference>
<dbReference type="Proteomes" id="UP000007494">
    <property type="component" value="Chromosome VIIb"/>
</dbReference>
<feature type="region of interest" description="Disordered" evidence="13">
    <location>
        <begin position="82"/>
        <end position="141"/>
    </location>
</feature>
<feature type="compositionally biased region" description="Basic and acidic residues" evidence="13">
    <location>
        <begin position="118"/>
        <end position="141"/>
    </location>
</feature>
<comment type="catalytic activity">
    <reaction evidence="9 12">
        <text>O-phospho-L-seryl-[protein] + H2O = L-seryl-[protein] + phosphate</text>
        <dbReference type="Rhea" id="RHEA:20629"/>
        <dbReference type="Rhea" id="RHEA-COMP:9863"/>
        <dbReference type="Rhea" id="RHEA-COMP:11604"/>
        <dbReference type="ChEBI" id="CHEBI:15377"/>
        <dbReference type="ChEBI" id="CHEBI:29999"/>
        <dbReference type="ChEBI" id="CHEBI:43474"/>
        <dbReference type="ChEBI" id="CHEBI:83421"/>
        <dbReference type="EC" id="3.1.3.16"/>
    </reaction>
</comment>
<keyword evidence="7 12" id="KW-0904">Protein phosphatase</keyword>
<dbReference type="InterPro" id="IPR039693">
    <property type="entry name" value="Rtr1/RPAP2"/>
</dbReference>
<feature type="compositionally biased region" description="Basic and acidic residues" evidence="13">
    <location>
        <begin position="650"/>
        <end position="662"/>
    </location>
</feature>
<proteinExistence type="inferred from homology"/>
<feature type="compositionally biased region" description="Basic and acidic residues" evidence="13">
    <location>
        <begin position="383"/>
        <end position="397"/>
    </location>
</feature>
<dbReference type="EC" id="3.1.3.16" evidence="12"/>
<evidence type="ECO:0000256" key="3">
    <source>
        <dbReference type="ARBA" id="ARBA00022723"/>
    </source>
</evidence>
<reference evidence="15" key="1">
    <citation type="submission" date="2011-02" db="EMBL/GenBank/DDBJ databases">
        <authorList>
            <person name="Aslett M."/>
        </authorList>
    </citation>
    <scope>NUCLEOTIDE SEQUENCE</scope>
    <source>
        <strain evidence="15">Liverpool</strain>
    </source>
</reference>
<gene>
    <name evidence="16" type="ORF">BN1204_029190</name>
    <name evidence="15" type="ORF">NCLIV_029190</name>
</gene>
<evidence type="ECO:0000256" key="10">
    <source>
        <dbReference type="ARBA" id="ARBA00048336"/>
    </source>
</evidence>
<comment type="function">
    <text evidence="12">Putative RNA polymerase II subunit B1 C-terminal domain (CTD) phosphatase involved in RNA polymerase II transcription regulation.</text>
</comment>
<evidence type="ECO:0000256" key="11">
    <source>
        <dbReference type="PROSITE-ProRule" id="PRU00812"/>
    </source>
</evidence>
<evidence type="ECO:0000313" key="15">
    <source>
        <dbReference type="EMBL" id="CBZ53131.1"/>
    </source>
</evidence>
<evidence type="ECO:0000259" key="14">
    <source>
        <dbReference type="PROSITE" id="PS51479"/>
    </source>
</evidence>
<keyword evidence="17" id="KW-1185">Reference proteome</keyword>
<dbReference type="GeneID" id="13443319"/>
<dbReference type="EMBL" id="FR823389">
    <property type="protein sequence ID" value="CBZ53131.1"/>
    <property type="molecule type" value="Genomic_DNA"/>
</dbReference>
<reference evidence="17" key="3">
    <citation type="journal article" date="2012" name="PLoS Pathog.">
        <title>Comparative genomics of the apicomplexan parasites Toxoplasma gondii and Neospora caninum: Coccidia differing in host range and transmission strategy.</title>
        <authorList>
            <person name="Reid A.J."/>
            <person name="Vermont S.J."/>
            <person name="Cotton J.A."/>
            <person name="Harris D."/>
            <person name="Hill-Cawthorne G.A."/>
            <person name="Konen-Waisman S."/>
            <person name="Latham S.M."/>
            <person name="Mourier T."/>
            <person name="Norton R."/>
            <person name="Quail M.A."/>
            <person name="Sanders M."/>
            <person name="Shanmugam D."/>
            <person name="Sohal A."/>
            <person name="Wasmuth J.D."/>
            <person name="Brunk B."/>
            <person name="Grigg M.E."/>
            <person name="Howard J.C."/>
            <person name="Parkinson J."/>
            <person name="Roos D.S."/>
            <person name="Trees A.J."/>
            <person name="Berriman M."/>
            <person name="Pain A."/>
            <person name="Wastling J.M."/>
        </authorList>
    </citation>
    <scope>NUCLEOTIDE SEQUENCE [LARGE SCALE GENOMIC DNA]</scope>
    <source>
        <strain evidence="17">Liverpool</strain>
    </source>
</reference>
<dbReference type="EMBL" id="LN714482">
    <property type="protein sequence ID" value="CEL67119.1"/>
    <property type="molecule type" value="Genomic_DNA"/>
</dbReference>
<comment type="similarity">
    <text evidence="2 11 12">Belongs to the RPAP2 family.</text>
</comment>
<evidence type="ECO:0000256" key="2">
    <source>
        <dbReference type="ARBA" id="ARBA00005676"/>
    </source>
</evidence>
<dbReference type="InParanoid" id="F0VHD7"/>
<keyword evidence="3 12" id="KW-0479">Metal-binding</keyword>
<feature type="region of interest" description="Disordered" evidence="13">
    <location>
        <begin position="1"/>
        <end position="69"/>
    </location>
</feature>
<dbReference type="Pfam" id="PF04181">
    <property type="entry name" value="RPAP2_Rtr1"/>
    <property type="match status" value="1"/>
</dbReference>
<evidence type="ECO:0000256" key="5">
    <source>
        <dbReference type="ARBA" id="ARBA00022801"/>
    </source>
</evidence>
<dbReference type="PANTHER" id="PTHR14732">
    <property type="entry name" value="RNA POLYMERASE II SUBUNIT B1 CTD PHOSPHATASE RPAP2-RELATED"/>
    <property type="match status" value="1"/>
</dbReference>
<reference evidence="16" key="4">
    <citation type="journal article" date="2015" name="PLoS ONE">
        <title>Comprehensive Evaluation of Toxoplasma gondii VEG and Neospora caninum LIV Genomes with Tachyzoite Stage Transcriptome and Proteome Defines Novel Transcript Features.</title>
        <authorList>
            <person name="Ramaprasad A."/>
            <person name="Mourier T."/>
            <person name="Naeem R."/>
            <person name="Malas T.B."/>
            <person name="Moussa E."/>
            <person name="Panigrahi A."/>
            <person name="Vermont S.J."/>
            <person name="Otto T.D."/>
            <person name="Wastling J."/>
            <person name="Pain A."/>
        </authorList>
    </citation>
    <scope>NUCLEOTIDE SEQUENCE</scope>
    <source>
        <strain evidence="16">Liverpool</strain>
    </source>
</reference>
<dbReference type="PANTHER" id="PTHR14732:SF0">
    <property type="entry name" value="RNA POLYMERASE II SUBUNIT B1 CTD PHOSPHATASE RPAP2-RELATED"/>
    <property type="match status" value="1"/>
</dbReference>
<dbReference type="GO" id="GO:0008420">
    <property type="term" value="F:RNA polymerase II CTD heptapeptide repeat phosphatase activity"/>
    <property type="evidence" value="ECO:0007669"/>
    <property type="project" value="UniProtKB-UniRule"/>
</dbReference>
<feature type="region of interest" description="Disordered" evidence="13">
    <location>
        <begin position="175"/>
        <end position="207"/>
    </location>
</feature>
<dbReference type="eggNOG" id="ENOG502QYGF">
    <property type="taxonomic scope" value="Eukaryota"/>
</dbReference>
<keyword evidence="8 12" id="KW-0539">Nucleus</keyword>
<feature type="region of interest" description="Disordered" evidence="13">
    <location>
        <begin position="620"/>
        <end position="869"/>
    </location>
</feature>
<feature type="domain" description="RTR1-type" evidence="14">
    <location>
        <begin position="238"/>
        <end position="329"/>
    </location>
</feature>
<feature type="compositionally biased region" description="Low complexity" evidence="13">
    <location>
        <begin position="628"/>
        <end position="637"/>
    </location>
</feature>
<protein>
    <recommendedName>
        <fullName evidence="12">RNA polymerase II subunit B1 CTD phosphatase RPAP2 homolog</fullName>
        <ecNumber evidence="12">3.1.3.16</ecNumber>
    </recommendedName>
</protein>
<feature type="compositionally biased region" description="Acidic residues" evidence="13">
    <location>
        <begin position="779"/>
        <end position="789"/>
    </location>
</feature>
<feature type="compositionally biased region" description="Low complexity" evidence="13">
    <location>
        <begin position="790"/>
        <end position="801"/>
    </location>
</feature>
<feature type="compositionally biased region" description="Basic and acidic residues" evidence="13">
    <location>
        <begin position="1089"/>
        <end position="1098"/>
    </location>
</feature>
<comment type="subcellular location">
    <subcellularLocation>
        <location evidence="1 12">Nucleus</location>
    </subcellularLocation>
</comment>
<dbReference type="GO" id="GO:0005737">
    <property type="term" value="C:cytoplasm"/>
    <property type="evidence" value="ECO:0007669"/>
    <property type="project" value="TreeGrafter"/>
</dbReference>
<dbReference type="OrthoDB" id="345946at2759"/>
<organism evidence="15 17">
    <name type="scientific">Neospora caninum (strain Liverpool)</name>
    <dbReference type="NCBI Taxonomy" id="572307"/>
    <lineage>
        <taxon>Eukaryota</taxon>
        <taxon>Sar</taxon>
        <taxon>Alveolata</taxon>
        <taxon>Apicomplexa</taxon>
        <taxon>Conoidasida</taxon>
        <taxon>Coccidia</taxon>
        <taxon>Eucoccidiorida</taxon>
        <taxon>Eimeriorina</taxon>
        <taxon>Sarcocystidae</taxon>
        <taxon>Neospora</taxon>
    </lineage>
</organism>
<dbReference type="InterPro" id="IPR038534">
    <property type="entry name" value="Rtr1/RPAP2_sf"/>
</dbReference>
<comment type="catalytic activity">
    <reaction evidence="10 12">
        <text>O-phospho-L-threonyl-[protein] + H2O = L-threonyl-[protein] + phosphate</text>
        <dbReference type="Rhea" id="RHEA:47004"/>
        <dbReference type="Rhea" id="RHEA-COMP:11060"/>
        <dbReference type="Rhea" id="RHEA-COMP:11605"/>
        <dbReference type="ChEBI" id="CHEBI:15377"/>
        <dbReference type="ChEBI" id="CHEBI:30013"/>
        <dbReference type="ChEBI" id="CHEBI:43474"/>
        <dbReference type="ChEBI" id="CHEBI:61977"/>
        <dbReference type="EC" id="3.1.3.16"/>
    </reaction>
</comment>
<evidence type="ECO:0000313" key="17">
    <source>
        <dbReference type="Proteomes" id="UP000007494"/>
    </source>
</evidence>
<feature type="compositionally biased region" description="Basic and acidic residues" evidence="13">
    <location>
        <begin position="832"/>
        <end position="841"/>
    </location>
</feature>
<keyword evidence="5 12" id="KW-0378">Hydrolase</keyword>
<evidence type="ECO:0000256" key="1">
    <source>
        <dbReference type="ARBA" id="ARBA00004123"/>
    </source>
</evidence>
<keyword evidence="4 12" id="KW-0863">Zinc-finger</keyword>